<evidence type="ECO:0000256" key="5">
    <source>
        <dbReference type="SAM" id="MobiDB-lite"/>
    </source>
</evidence>
<dbReference type="InterPro" id="IPR008979">
    <property type="entry name" value="Galactose-bd-like_sf"/>
</dbReference>
<protein>
    <recommendedName>
        <fullName evidence="6">NADH:ubiquinone oxidoreductase intermediate-associated protein 30 domain-containing protein</fullName>
    </recommendedName>
</protein>
<feature type="domain" description="NADH:ubiquinone oxidoreductase intermediate-associated protein 30" evidence="6">
    <location>
        <begin position="31"/>
        <end position="191"/>
    </location>
</feature>
<reference evidence="8 9" key="1">
    <citation type="submission" date="2016-10" db="EMBL/GenBank/DDBJ databases">
        <authorList>
            <person name="Cai Z."/>
        </authorList>
    </citation>
    <scope>NUCLEOTIDE SEQUENCE [LARGE SCALE GENOMIC DNA]</scope>
</reference>
<organism evidence="8 9">
    <name type="scientific">Tetradesmus obliquus</name>
    <name type="common">Green alga</name>
    <name type="synonym">Acutodesmus obliquus</name>
    <dbReference type="NCBI Taxonomy" id="3088"/>
    <lineage>
        <taxon>Eukaryota</taxon>
        <taxon>Viridiplantae</taxon>
        <taxon>Chlorophyta</taxon>
        <taxon>core chlorophytes</taxon>
        <taxon>Chlorophyceae</taxon>
        <taxon>CS clade</taxon>
        <taxon>Sphaeropleales</taxon>
        <taxon>Scenedesmaceae</taxon>
        <taxon>Tetradesmus</taxon>
    </lineage>
</organism>
<evidence type="ECO:0000313" key="7">
    <source>
        <dbReference type="EMBL" id="SZX62895.1"/>
    </source>
</evidence>
<comment type="subcellular location">
    <subcellularLocation>
        <location evidence="1">Mitochondrion</location>
    </subcellularLocation>
</comment>
<dbReference type="InterPro" id="IPR039131">
    <property type="entry name" value="NDUFAF1"/>
</dbReference>
<dbReference type="GO" id="GO:0032981">
    <property type="term" value="P:mitochondrial respiratory chain complex I assembly"/>
    <property type="evidence" value="ECO:0007669"/>
    <property type="project" value="TreeGrafter"/>
</dbReference>
<keyword evidence="3" id="KW-0496">Mitochondrion</keyword>
<comment type="similarity">
    <text evidence="2">Belongs to the CIA30 family.</text>
</comment>
<keyword evidence="9" id="KW-1185">Reference proteome</keyword>
<dbReference type="GO" id="GO:0005739">
    <property type="term" value="C:mitochondrion"/>
    <property type="evidence" value="ECO:0007669"/>
    <property type="project" value="UniProtKB-SubCell"/>
</dbReference>
<feature type="compositionally biased region" description="Low complexity" evidence="5">
    <location>
        <begin position="212"/>
        <end position="229"/>
    </location>
</feature>
<gene>
    <name evidence="8" type="ORF">BQ4739_LOCUS16949</name>
    <name evidence="7" type="ORF">BQ4739_LOCUS3472</name>
</gene>
<feature type="region of interest" description="Disordered" evidence="5">
    <location>
        <begin position="190"/>
        <end position="239"/>
    </location>
</feature>
<dbReference type="SUPFAM" id="SSF49785">
    <property type="entry name" value="Galactose-binding domain-like"/>
    <property type="match status" value="1"/>
</dbReference>
<dbReference type="GO" id="GO:0051082">
    <property type="term" value="F:unfolded protein binding"/>
    <property type="evidence" value="ECO:0007669"/>
    <property type="project" value="TreeGrafter"/>
</dbReference>
<dbReference type="Pfam" id="PF08547">
    <property type="entry name" value="CIA30"/>
    <property type="match status" value="1"/>
</dbReference>
<keyword evidence="4" id="KW-0143">Chaperone</keyword>
<dbReference type="AlphaFoldDB" id="A0A383WGC5"/>
<dbReference type="EMBL" id="FNXT01001260">
    <property type="protein sequence ID" value="SZX76568.1"/>
    <property type="molecule type" value="Genomic_DNA"/>
</dbReference>
<evidence type="ECO:0000256" key="3">
    <source>
        <dbReference type="ARBA" id="ARBA00023128"/>
    </source>
</evidence>
<evidence type="ECO:0000256" key="2">
    <source>
        <dbReference type="ARBA" id="ARBA00007884"/>
    </source>
</evidence>
<dbReference type="GO" id="GO:0006120">
    <property type="term" value="P:mitochondrial electron transport, NADH to ubiquinone"/>
    <property type="evidence" value="ECO:0007669"/>
    <property type="project" value="TreeGrafter"/>
</dbReference>
<dbReference type="PANTHER" id="PTHR13194:SF18">
    <property type="entry name" value="COMPLEX I INTERMEDIATE-ASSOCIATED PROTEIN 30, MITOCHONDRIAL"/>
    <property type="match status" value="1"/>
</dbReference>
<dbReference type="EMBL" id="FNXT01000269">
    <property type="protein sequence ID" value="SZX62895.1"/>
    <property type="molecule type" value="Genomic_DNA"/>
</dbReference>
<evidence type="ECO:0000256" key="4">
    <source>
        <dbReference type="ARBA" id="ARBA00023186"/>
    </source>
</evidence>
<evidence type="ECO:0000313" key="9">
    <source>
        <dbReference type="Proteomes" id="UP000256970"/>
    </source>
</evidence>
<accession>A0A383WGC5</accession>
<evidence type="ECO:0000256" key="1">
    <source>
        <dbReference type="ARBA" id="ARBA00004173"/>
    </source>
</evidence>
<evidence type="ECO:0000259" key="6">
    <source>
        <dbReference type="Pfam" id="PF08547"/>
    </source>
</evidence>
<dbReference type="InterPro" id="IPR013857">
    <property type="entry name" value="NADH-UbQ_OxRdtase-assoc_prot30"/>
</dbReference>
<dbReference type="PANTHER" id="PTHR13194">
    <property type="entry name" value="COMPLEX I INTERMEDIATE-ASSOCIATED PROTEIN 30"/>
    <property type="match status" value="1"/>
</dbReference>
<name>A0A383WGC5_TETOB</name>
<sequence length="258" mass="27805">MLRSLVKSCKQVAEGLTLKVQLAPKPIVLYSFNSQKVVDQWHVFTDSFFGGKSEASLTFNQAEQAAEFSGRCTLEQQEDADIKRAGYCVAASQVRRIGDYHDLSGFSHLVYNVKGDGRAYVANVRIDSMAGTGGDVWQAPFRPRAGVWSEVLIPIDSLTLTFQGQLVERKLEFQADKVISLGVSVSAVQPEDASGSSSSSLEGDEPAAGDISSGSSSSSSLGLGEESSSTVEQAEASEAKPHEMFRLLLRDIRAEGEM</sequence>
<proteinExistence type="inferred from homology"/>
<dbReference type="Proteomes" id="UP000256970">
    <property type="component" value="Unassembled WGS sequence"/>
</dbReference>
<dbReference type="STRING" id="3088.A0A383WGC5"/>
<evidence type="ECO:0000313" key="8">
    <source>
        <dbReference type="EMBL" id="SZX76568.1"/>
    </source>
</evidence>